<proteinExistence type="predicted"/>
<evidence type="ECO:0000313" key="1">
    <source>
        <dbReference type="EMBL" id="QHT17685.1"/>
    </source>
</evidence>
<name>A0A6C0DQ40_9ZZZZ</name>
<protein>
    <submittedName>
        <fullName evidence="1">Uncharacterized protein</fullName>
    </submittedName>
</protein>
<dbReference type="EMBL" id="MN739643">
    <property type="protein sequence ID" value="QHT17685.1"/>
    <property type="molecule type" value="Genomic_DNA"/>
</dbReference>
<sequence length="132" mass="16016">MYKIRINCSSKNDLIFNYRKIDNKVYDNISIILRPERFDYISKIVISFEDYYTPENTIMFTNKYLDIICNRELTNEEYENFIITLNDIGFKCNTYINDDFNFNYILTNIKNPKYLNNDSYITRQKNIYIKGV</sequence>
<dbReference type="AlphaFoldDB" id="A0A6C0DQ40"/>
<organism evidence="1">
    <name type="scientific">viral metagenome</name>
    <dbReference type="NCBI Taxonomy" id="1070528"/>
    <lineage>
        <taxon>unclassified sequences</taxon>
        <taxon>metagenomes</taxon>
        <taxon>organismal metagenomes</taxon>
    </lineage>
</organism>
<reference evidence="1" key="1">
    <citation type="journal article" date="2020" name="Nature">
        <title>Giant virus diversity and host interactions through global metagenomics.</title>
        <authorList>
            <person name="Schulz F."/>
            <person name="Roux S."/>
            <person name="Paez-Espino D."/>
            <person name="Jungbluth S."/>
            <person name="Walsh D.A."/>
            <person name="Denef V.J."/>
            <person name="McMahon K.D."/>
            <person name="Konstantinidis K.T."/>
            <person name="Eloe-Fadrosh E.A."/>
            <person name="Kyrpides N.C."/>
            <person name="Woyke T."/>
        </authorList>
    </citation>
    <scope>NUCLEOTIDE SEQUENCE</scope>
    <source>
        <strain evidence="1">GVMAG-M-3300023174-30</strain>
    </source>
</reference>
<accession>A0A6C0DQ40</accession>